<feature type="coiled-coil region" evidence="4">
    <location>
        <begin position="413"/>
        <end position="440"/>
    </location>
</feature>
<evidence type="ECO:0000259" key="7">
    <source>
        <dbReference type="PROSITE" id="PS51007"/>
    </source>
</evidence>
<dbReference type="EMBL" id="CP117812">
    <property type="protein sequence ID" value="WDE99222.1"/>
    <property type="molecule type" value="Genomic_DNA"/>
</dbReference>
<evidence type="ECO:0000313" key="8">
    <source>
        <dbReference type="EMBL" id="WDE99222.1"/>
    </source>
</evidence>
<keyword evidence="9" id="KW-1185">Reference proteome</keyword>
<evidence type="ECO:0000256" key="1">
    <source>
        <dbReference type="ARBA" id="ARBA00022723"/>
    </source>
</evidence>
<dbReference type="PROSITE" id="PS51007">
    <property type="entry name" value="CYTC"/>
    <property type="match status" value="1"/>
</dbReference>
<proteinExistence type="predicted"/>
<evidence type="ECO:0000256" key="5">
    <source>
        <dbReference type="SAM" id="MobiDB-lite"/>
    </source>
</evidence>
<feature type="chain" id="PRO_5046880723" evidence="6">
    <location>
        <begin position="20"/>
        <end position="817"/>
    </location>
</feature>
<evidence type="ECO:0000256" key="2">
    <source>
        <dbReference type="ARBA" id="ARBA00023004"/>
    </source>
</evidence>
<dbReference type="PANTHER" id="PTHR35889">
    <property type="entry name" value="CYCLOINULO-OLIGOSACCHARIDE FRUCTANOTRANSFERASE-RELATED"/>
    <property type="match status" value="1"/>
</dbReference>
<dbReference type="Pfam" id="PF07587">
    <property type="entry name" value="PSD1"/>
    <property type="match status" value="1"/>
</dbReference>
<feature type="signal peptide" evidence="6">
    <location>
        <begin position="1"/>
        <end position="19"/>
    </location>
</feature>
<reference evidence="8 9" key="1">
    <citation type="submission" date="2023-02" db="EMBL/GenBank/DDBJ databases">
        <title>Genome sequence of Lentisphaera profundi SAORIC-696.</title>
        <authorList>
            <person name="Kim e."/>
            <person name="Cho J.-C."/>
            <person name="Choi A."/>
            <person name="Kang I."/>
        </authorList>
    </citation>
    <scope>NUCLEOTIDE SEQUENCE [LARGE SCALE GENOMIC DNA]</scope>
    <source>
        <strain evidence="8 9">SAORIC-696</strain>
    </source>
</reference>
<feature type="region of interest" description="Disordered" evidence="5">
    <location>
        <begin position="382"/>
        <end position="407"/>
    </location>
</feature>
<keyword evidence="4" id="KW-0175">Coiled coil</keyword>
<sequence length="817" mass="92717">MKQLYLLSTLLFFTLTTSANEGMAFFEKKIRPALEKYCYRCHSDKENKVKGGLVLDSKHGLLTGGDTGPAIVPNNLGDSILWESIKYLDYEMPPKEPMPDAVIEDFKKWILMGAPDPRVQEKITVKSTVSEKDIREGRNFWSMQKPTYQAAQKNGSPEWSQNEIDRYIYADLSEHKLTPNPIAKSNELVRRLYFDLIGLPPSPGEIERFNSHYKHNPKSAMTHTANELIMSSHFGEKWGRHWLDVARYAETTGQGRNMSYPHAWRYRDYVIDSFNQDKPYNIFLQEQIAGDLLKTKTDEEWVNNLVATSFLALGSKALPEDDKRKFNADLVDEQIDLVTRGVMGLSVSCARCHDHKFDPIPQKDYYALAGIFQSSKTYYGTTSNAQNRHPSSLIKLPTKNVPNITKPISPSELAQLKDKLKDAESKMRQARMSRRNAMENNTGKDAQSLQRDIGKTQNQFYAVQEQINSVDANGQPISFCMGMQPSTLTNAKILERGEVNRPGQEIPRGFVQIINPKNIEIGDKTNGRKELAYWISSKDNPLTARVMANRIWMKLMGQALVRSPDNFGKTGSLPSNQKLLDYLALDFMKEDWSVKNLVRSIVLSRAYQSSSTYKATNFKTDPDNKYFWRVEPKKLEAEAIRDSILQIAGKIDITPPIASDLAKLGQVTLGRAKRLEIDIAAPYRSVYIPIVRDQLPDILQAFDFPASMTSSSVREANNTAAQALYMLNSDFVLDMSSSLAKRLIHNEKSLDKQISLAFELCLGRSPKSHELSNAKKLYQMFYNSSELKKNEKSTRMNLALSSVCQSLFASAEFRYLN</sequence>
<dbReference type="Proteomes" id="UP001214250">
    <property type="component" value="Chromosome 2"/>
</dbReference>
<dbReference type="RefSeq" id="WP_274154082.1">
    <property type="nucleotide sequence ID" value="NZ_CP117812.1"/>
</dbReference>
<dbReference type="PANTHER" id="PTHR35889:SF3">
    <property type="entry name" value="F-BOX DOMAIN-CONTAINING PROTEIN"/>
    <property type="match status" value="1"/>
</dbReference>
<dbReference type="Pfam" id="PF07635">
    <property type="entry name" value="PSCyt1"/>
    <property type="match status" value="1"/>
</dbReference>
<keyword evidence="6" id="KW-0732">Signal</keyword>
<keyword evidence="2 3" id="KW-0408">Iron</keyword>
<dbReference type="InterPro" id="IPR022655">
    <property type="entry name" value="DUF1553"/>
</dbReference>
<keyword evidence="3" id="KW-0349">Heme</keyword>
<organism evidence="8 9">
    <name type="scientific">Lentisphaera profundi</name>
    <dbReference type="NCBI Taxonomy" id="1658616"/>
    <lineage>
        <taxon>Bacteria</taxon>
        <taxon>Pseudomonadati</taxon>
        <taxon>Lentisphaerota</taxon>
        <taxon>Lentisphaeria</taxon>
        <taxon>Lentisphaerales</taxon>
        <taxon>Lentisphaeraceae</taxon>
        <taxon>Lentisphaera</taxon>
    </lineage>
</organism>
<evidence type="ECO:0000313" key="9">
    <source>
        <dbReference type="Proteomes" id="UP001214250"/>
    </source>
</evidence>
<evidence type="ECO:0000256" key="3">
    <source>
        <dbReference type="PROSITE-ProRule" id="PRU00433"/>
    </source>
</evidence>
<dbReference type="InterPro" id="IPR011444">
    <property type="entry name" value="DUF1549"/>
</dbReference>
<accession>A0ABY7W283</accession>
<feature type="domain" description="Cytochrome c" evidence="7">
    <location>
        <begin position="17"/>
        <end position="145"/>
    </location>
</feature>
<dbReference type="InterPro" id="IPR011429">
    <property type="entry name" value="Cyt_c_Planctomycete-type"/>
</dbReference>
<keyword evidence="1 3" id="KW-0479">Metal-binding</keyword>
<dbReference type="InterPro" id="IPR009056">
    <property type="entry name" value="Cyt_c-like_dom"/>
</dbReference>
<evidence type="ECO:0000256" key="4">
    <source>
        <dbReference type="SAM" id="Coils"/>
    </source>
</evidence>
<dbReference type="Pfam" id="PF07583">
    <property type="entry name" value="PSCyt2"/>
    <property type="match status" value="1"/>
</dbReference>
<name>A0ABY7W283_9BACT</name>
<gene>
    <name evidence="8" type="ORF">PQO03_15410</name>
</gene>
<protein>
    <submittedName>
        <fullName evidence="8">PSD1 and planctomycete cytochrome C domain-containing protein</fullName>
    </submittedName>
</protein>
<evidence type="ECO:0000256" key="6">
    <source>
        <dbReference type="SAM" id="SignalP"/>
    </source>
</evidence>